<evidence type="ECO:0000313" key="15">
    <source>
        <dbReference type="Proteomes" id="UP000193642"/>
    </source>
</evidence>
<evidence type="ECO:0000259" key="12">
    <source>
        <dbReference type="PROSITE" id="PS51192"/>
    </source>
</evidence>
<evidence type="ECO:0000256" key="10">
    <source>
        <dbReference type="RuleBase" id="RU364117"/>
    </source>
</evidence>
<dbReference type="GO" id="GO:0000724">
    <property type="term" value="P:double-strand break repair via homologous recombination"/>
    <property type="evidence" value="ECO:0007669"/>
    <property type="project" value="TreeGrafter"/>
</dbReference>
<dbReference type="InterPro" id="IPR014001">
    <property type="entry name" value="Helicase_ATP-bd"/>
</dbReference>
<keyword evidence="3 10" id="KW-0378">Hydrolase</keyword>
<comment type="caution">
    <text evidence="14">The sequence shown here is derived from an EMBL/GenBank/DDBJ whole genome shotgun (WGS) entry which is preliminary data.</text>
</comment>
<feature type="domain" description="Helicase ATP-binding" evidence="12">
    <location>
        <begin position="101"/>
        <end position="275"/>
    </location>
</feature>
<evidence type="ECO:0000256" key="11">
    <source>
        <dbReference type="SAM" id="MobiDB-lite"/>
    </source>
</evidence>
<dbReference type="Pfam" id="PF00270">
    <property type="entry name" value="DEAD"/>
    <property type="match status" value="1"/>
</dbReference>
<comment type="similarity">
    <text evidence="1 10">Belongs to the helicase family. RecQ subfamily.</text>
</comment>
<name>A0A1Y2BU73_9FUNG</name>
<keyword evidence="5 10" id="KW-0067">ATP-binding</keyword>
<dbReference type="STRING" id="329046.A0A1Y2BU73"/>
<dbReference type="Pfam" id="PF16124">
    <property type="entry name" value="RecQ_Zn_bind"/>
    <property type="match status" value="1"/>
</dbReference>
<comment type="catalytic activity">
    <reaction evidence="9 10">
        <text>Couples ATP hydrolysis with the unwinding of duplex DNA by translocating in the 3'-5' direction.</text>
        <dbReference type="EC" id="5.6.2.4"/>
    </reaction>
</comment>
<dbReference type="GO" id="GO:0003677">
    <property type="term" value="F:DNA binding"/>
    <property type="evidence" value="ECO:0007669"/>
    <property type="project" value="UniProtKB-KW"/>
</dbReference>
<keyword evidence="2 10" id="KW-0547">Nucleotide-binding</keyword>
<dbReference type="InterPro" id="IPR002464">
    <property type="entry name" value="DNA/RNA_helicase_DEAH_CS"/>
</dbReference>
<reference evidence="14 15" key="1">
    <citation type="submission" date="2016-07" db="EMBL/GenBank/DDBJ databases">
        <title>Pervasive Adenine N6-methylation of Active Genes in Fungi.</title>
        <authorList>
            <consortium name="DOE Joint Genome Institute"/>
            <person name="Mondo S.J."/>
            <person name="Dannebaum R.O."/>
            <person name="Kuo R.C."/>
            <person name="Labutti K."/>
            <person name="Haridas S."/>
            <person name="Kuo A."/>
            <person name="Salamov A."/>
            <person name="Ahrendt S.R."/>
            <person name="Lipzen A."/>
            <person name="Sullivan W."/>
            <person name="Andreopoulos W.B."/>
            <person name="Clum A."/>
            <person name="Lindquist E."/>
            <person name="Daum C."/>
            <person name="Ramamoorthy G.K."/>
            <person name="Gryganskyi A."/>
            <person name="Culley D."/>
            <person name="Magnuson J.K."/>
            <person name="James T.Y."/>
            <person name="O'Malley M.A."/>
            <person name="Stajich J.E."/>
            <person name="Spatafora J.W."/>
            <person name="Visel A."/>
            <person name="Grigoriev I.V."/>
        </authorList>
    </citation>
    <scope>NUCLEOTIDE SEQUENCE [LARGE SCALE GENOMIC DNA]</scope>
    <source>
        <strain evidence="14 15">JEL800</strain>
    </source>
</reference>
<dbReference type="GO" id="GO:0005737">
    <property type="term" value="C:cytoplasm"/>
    <property type="evidence" value="ECO:0007669"/>
    <property type="project" value="TreeGrafter"/>
</dbReference>
<evidence type="ECO:0000313" key="14">
    <source>
        <dbReference type="EMBL" id="ORY38320.1"/>
    </source>
</evidence>
<dbReference type="InterPro" id="IPR032284">
    <property type="entry name" value="RecQ_Zn-bd"/>
</dbReference>
<dbReference type="PROSITE" id="PS51192">
    <property type="entry name" value="HELICASE_ATP_BIND_1"/>
    <property type="match status" value="1"/>
</dbReference>
<evidence type="ECO:0000259" key="13">
    <source>
        <dbReference type="PROSITE" id="PS51194"/>
    </source>
</evidence>
<evidence type="ECO:0000256" key="9">
    <source>
        <dbReference type="ARBA" id="ARBA00034617"/>
    </source>
</evidence>
<dbReference type="InterPro" id="IPR027417">
    <property type="entry name" value="P-loop_NTPase"/>
</dbReference>
<dbReference type="SMART" id="SM00487">
    <property type="entry name" value="DEXDc"/>
    <property type="match status" value="1"/>
</dbReference>
<dbReference type="EMBL" id="MCGO01000044">
    <property type="protein sequence ID" value="ORY38320.1"/>
    <property type="molecule type" value="Genomic_DNA"/>
</dbReference>
<keyword evidence="6" id="KW-0238">DNA-binding</keyword>
<dbReference type="CDD" id="cd17920">
    <property type="entry name" value="DEXHc_RecQ"/>
    <property type="match status" value="1"/>
</dbReference>
<dbReference type="PROSITE" id="PS00690">
    <property type="entry name" value="DEAH_ATP_HELICASE"/>
    <property type="match status" value="1"/>
</dbReference>
<dbReference type="SUPFAM" id="SSF52540">
    <property type="entry name" value="P-loop containing nucleoside triphosphate hydrolases"/>
    <property type="match status" value="1"/>
</dbReference>
<organism evidence="14 15">
    <name type="scientific">Rhizoclosmatium globosum</name>
    <dbReference type="NCBI Taxonomy" id="329046"/>
    <lineage>
        <taxon>Eukaryota</taxon>
        <taxon>Fungi</taxon>
        <taxon>Fungi incertae sedis</taxon>
        <taxon>Chytridiomycota</taxon>
        <taxon>Chytridiomycota incertae sedis</taxon>
        <taxon>Chytridiomycetes</taxon>
        <taxon>Chytridiales</taxon>
        <taxon>Chytriomycetaceae</taxon>
        <taxon>Rhizoclosmatium</taxon>
    </lineage>
</organism>
<keyword evidence="4 10" id="KW-0347">Helicase</keyword>
<evidence type="ECO:0000256" key="6">
    <source>
        <dbReference type="ARBA" id="ARBA00023125"/>
    </source>
</evidence>
<dbReference type="GO" id="GO:0043138">
    <property type="term" value="F:3'-5' DNA helicase activity"/>
    <property type="evidence" value="ECO:0007669"/>
    <property type="project" value="UniProtKB-EC"/>
</dbReference>
<dbReference type="GO" id="GO:0005634">
    <property type="term" value="C:nucleus"/>
    <property type="evidence" value="ECO:0007669"/>
    <property type="project" value="UniProtKB-SubCell"/>
</dbReference>
<feature type="compositionally biased region" description="Acidic residues" evidence="11">
    <location>
        <begin position="615"/>
        <end position="626"/>
    </location>
</feature>
<dbReference type="InterPro" id="IPR001650">
    <property type="entry name" value="Helicase_C-like"/>
</dbReference>
<dbReference type="GO" id="GO:0016887">
    <property type="term" value="F:ATP hydrolysis activity"/>
    <property type="evidence" value="ECO:0007669"/>
    <property type="project" value="RHEA"/>
</dbReference>
<evidence type="ECO:0000256" key="1">
    <source>
        <dbReference type="ARBA" id="ARBA00005446"/>
    </source>
</evidence>
<evidence type="ECO:0000256" key="2">
    <source>
        <dbReference type="ARBA" id="ARBA00022741"/>
    </source>
</evidence>
<proteinExistence type="inferred from homology"/>
<keyword evidence="8 10" id="KW-0539">Nucleus</keyword>
<dbReference type="PROSITE" id="PS51194">
    <property type="entry name" value="HELICASE_CTER"/>
    <property type="match status" value="1"/>
</dbReference>
<dbReference type="EC" id="5.6.2.4" evidence="10"/>
<feature type="domain" description="Helicase C-terminal" evidence="13">
    <location>
        <begin position="311"/>
        <end position="476"/>
    </location>
</feature>
<keyword evidence="7" id="KW-0413">Isomerase</keyword>
<keyword evidence="15" id="KW-1185">Reference proteome</keyword>
<evidence type="ECO:0000256" key="4">
    <source>
        <dbReference type="ARBA" id="ARBA00022806"/>
    </source>
</evidence>
<comment type="catalytic activity">
    <reaction evidence="10">
        <text>ATP + H2O = ADP + phosphate + H(+)</text>
        <dbReference type="Rhea" id="RHEA:13065"/>
        <dbReference type="ChEBI" id="CHEBI:15377"/>
        <dbReference type="ChEBI" id="CHEBI:15378"/>
        <dbReference type="ChEBI" id="CHEBI:30616"/>
        <dbReference type="ChEBI" id="CHEBI:43474"/>
        <dbReference type="ChEBI" id="CHEBI:456216"/>
    </reaction>
</comment>
<dbReference type="SMART" id="SM00490">
    <property type="entry name" value="HELICc"/>
    <property type="match status" value="1"/>
</dbReference>
<dbReference type="GO" id="GO:0005524">
    <property type="term" value="F:ATP binding"/>
    <property type="evidence" value="ECO:0007669"/>
    <property type="project" value="UniProtKB-KW"/>
</dbReference>
<evidence type="ECO:0000256" key="8">
    <source>
        <dbReference type="ARBA" id="ARBA00023242"/>
    </source>
</evidence>
<evidence type="ECO:0000256" key="7">
    <source>
        <dbReference type="ARBA" id="ARBA00023235"/>
    </source>
</evidence>
<dbReference type="InterPro" id="IPR004589">
    <property type="entry name" value="DNA_helicase_ATP-dep_RecQ"/>
</dbReference>
<dbReference type="Pfam" id="PF00271">
    <property type="entry name" value="Helicase_C"/>
    <property type="match status" value="1"/>
</dbReference>
<comment type="subcellular location">
    <subcellularLocation>
        <location evidence="10">Nucleus</location>
    </subcellularLocation>
</comment>
<dbReference type="InterPro" id="IPR011545">
    <property type="entry name" value="DEAD/DEAH_box_helicase_dom"/>
</dbReference>
<dbReference type="GO" id="GO:0009378">
    <property type="term" value="F:four-way junction helicase activity"/>
    <property type="evidence" value="ECO:0007669"/>
    <property type="project" value="TreeGrafter"/>
</dbReference>
<dbReference type="GO" id="GO:0005694">
    <property type="term" value="C:chromosome"/>
    <property type="evidence" value="ECO:0007669"/>
    <property type="project" value="TreeGrafter"/>
</dbReference>
<dbReference type="Gene3D" id="3.40.50.300">
    <property type="entry name" value="P-loop containing nucleotide triphosphate hydrolases"/>
    <property type="match status" value="2"/>
</dbReference>
<dbReference type="OrthoDB" id="10261556at2759"/>
<dbReference type="AlphaFoldDB" id="A0A1Y2BU73"/>
<evidence type="ECO:0000256" key="3">
    <source>
        <dbReference type="ARBA" id="ARBA00022801"/>
    </source>
</evidence>
<dbReference type="FunFam" id="3.40.50.300:FF:000296">
    <property type="entry name" value="ATP-dependent DNA helicase RecQ"/>
    <property type="match status" value="1"/>
</dbReference>
<accession>A0A1Y2BU73</accession>
<dbReference type="NCBIfam" id="TIGR00614">
    <property type="entry name" value="recQ_fam"/>
    <property type="match status" value="1"/>
</dbReference>
<gene>
    <name evidence="14" type="ORF">BCR33DRAFT_720694</name>
</gene>
<sequence length="782" mass="86045">MESKKGKGRGGGGTGKKAKERGLQSVAAFFGGGGGSGGSGVNTGSGERVNPNRAALVFEAPVSTSSKAPLAGLELTEEAIQSALTRVFKLAAFRGDQKKIVSLAVKGRNLLVIMPTGAGKSLTYQLPSVLSQGVSIVISPLLALIQNQVDALRALGINAATLNSALKESDRKLVYKDLSEPVPKIKMLYVTPELMATERFREILKFLDLRGMLARLVIDEAHCISEWGHDFRSDYRKLSYFKLAFPKIPIMALTATATESVRQDILKQLDIEADHLLFISSFNRPNLDYQVRYHTSSDRYEDMKETIRLQNLESMRLYGKPRACGIIYCGTRESCESLASRLQSDGIRASAYHAGLSNPMRTAILAAWTHSTTEVVAKKRGASADTPEETVTCDVVIATVAFGMGIDKADVRFVLHWDLAQSMEAYYQQAGRAGRDGLKSSCILYYSREDKDRIIFLISKSENELQQKGFKNAQMAGGGGKESSKNAMKAFEDFIKYCENRKQCRHLAIMDYFGEDSSRLSAQEKLAICEGKSMCDVCRDPKKVEEQWIGKFSAGGGIGRRRDLEESMRLPDGTWVNFAGNNKRKAPVQDREISMVDNNGYDDGSGPSKRTLFDRDDDIEDDDDGDDGGRAKKHTGFSGFRTASGKSMEETGDLRLKLFGKPNVASTSMANLNQASARFPQMFVPPRHALIRDLSLSERENYFAKILALVEGKLGDGNGDLALRTVVALETWCYARSKNPSTYKTYIGSRMREVAAVGFGDVETGSNKLNIASTILEEERKK</sequence>
<feature type="region of interest" description="Disordered" evidence="11">
    <location>
        <begin position="579"/>
        <end position="645"/>
    </location>
</feature>
<dbReference type="PANTHER" id="PTHR13710:SF152">
    <property type="entry name" value="ATP-DEPENDENT DNA HELICASE Q5"/>
    <property type="match status" value="1"/>
</dbReference>
<evidence type="ECO:0000256" key="5">
    <source>
        <dbReference type="ARBA" id="ARBA00022840"/>
    </source>
</evidence>
<protein>
    <recommendedName>
        <fullName evidence="10">ATP-dependent DNA helicase</fullName>
        <ecNumber evidence="10">5.6.2.4</ecNumber>
    </recommendedName>
</protein>
<feature type="region of interest" description="Disordered" evidence="11">
    <location>
        <begin position="1"/>
        <end position="21"/>
    </location>
</feature>
<dbReference type="PANTHER" id="PTHR13710">
    <property type="entry name" value="DNA HELICASE RECQ FAMILY MEMBER"/>
    <property type="match status" value="1"/>
</dbReference>
<dbReference type="Proteomes" id="UP000193642">
    <property type="component" value="Unassembled WGS sequence"/>
</dbReference>